<dbReference type="OrthoDB" id="330305at2157"/>
<sequence>MSKVTATDDVHALVDEDEVSEAIADRLADNGFETIADLLIADQADLEDVPYVGEQRAADILDVVDGLMGAPEPRDVDVEATESVVSEAAIPLSVRRGDAVLTKSSAYGSTDVFHTQACQHVETNDLVERDRSWAEKRDLKECQYCADPDARARNASAEDETDPLVDPCEVVLEATLGEKLQITLADRDAWARPWNVIETAEPTEWESATGETWQTRRLRLSESPSGKEAAREFDLVLIDDEIRIEDPPVNRPSHQPDARSWRVESVGAVGRVSTTSLVQLQTDDEQGDAKPEGDDTWRQYQKRGETA</sequence>
<organism evidence="2 3">
    <name type="scientific">Halorubrum tebenquichense DSM 14210</name>
    <dbReference type="NCBI Taxonomy" id="1227485"/>
    <lineage>
        <taxon>Archaea</taxon>
        <taxon>Methanobacteriati</taxon>
        <taxon>Methanobacteriota</taxon>
        <taxon>Stenosarchaea group</taxon>
        <taxon>Halobacteria</taxon>
        <taxon>Halobacteriales</taxon>
        <taxon>Haloferacaceae</taxon>
        <taxon>Halorubrum</taxon>
    </lineage>
</organism>
<dbReference type="Proteomes" id="UP000011523">
    <property type="component" value="Unassembled WGS sequence"/>
</dbReference>
<dbReference type="GO" id="GO:0000166">
    <property type="term" value="F:nucleotide binding"/>
    <property type="evidence" value="ECO:0007669"/>
    <property type="project" value="InterPro"/>
</dbReference>
<keyword evidence="3" id="KW-1185">Reference proteome</keyword>
<proteinExistence type="predicted"/>
<dbReference type="PATRIC" id="fig|1227485.3.peg.2500"/>
<dbReference type="Gene3D" id="1.10.150.20">
    <property type="entry name" value="5' to 3' exonuclease, C-terminal subdomain"/>
    <property type="match status" value="1"/>
</dbReference>
<dbReference type="Pfam" id="PF14520">
    <property type="entry name" value="HHH_5"/>
    <property type="match status" value="1"/>
</dbReference>
<dbReference type="RefSeq" id="WP_006630194.1">
    <property type="nucleotide sequence ID" value="NZ_AOJD01000064.1"/>
</dbReference>
<dbReference type="AlphaFoldDB" id="M0DKQ8"/>
<feature type="compositionally biased region" description="Basic and acidic residues" evidence="1">
    <location>
        <begin position="287"/>
        <end position="307"/>
    </location>
</feature>
<gene>
    <name evidence="2" type="ORF">C472_12735</name>
</gene>
<reference evidence="2 3" key="1">
    <citation type="journal article" date="2014" name="PLoS Genet.">
        <title>Phylogenetically driven sequencing of extremely halophilic archaea reveals strategies for static and dynamic osmo-response.</title>
        <authorList>
            <person name="Becker E.A."/>
            <person name="Seitzer P.M."/>
            <person name="Tritt A."/>
            <person name="Larsen D."/>
            <person name="Krusor M."/>
            <person name="Yao A.I."/>
            <person name="Wu D."/>
            <person name="Madern D."/>
            <person name="Eisen J.A."/>
            <person name="Darling A.E."/>
            <person name="Facciotti M.T."/>
        </authorList>
    </citation>
    <scope>NUCLEOTIDE SEQUENCE [LARGE SCALE GENOMIC DNA]</scope>
    <source>
        <strain evidence="2 3">DSM 14210</strain>
    </source>
</reference>
<dbReference type="EMBL" id="AOJD01000064">
    <property type="protein sequence ID" value="ELZ35403.1"/>
    <property type="molecule type" value="Genomic_DNA"/>
</dbReference>
<evidence type="ECO:0000313" key="2">
    <source>
        <dbReference type="EMBL" id="ELZ35403.1"/>
    </source>
</evidence>
<dbReference type="SUPFAM" id="SSF47794">
    <property type="entry name" value="Rad51 N-terminal domain-like"/>
    <property type="match status" value="1"/>
</dbReference>
<name>M0DKQ8_9EURY</name>
<protein>
    <submittedName>
        <fullName evidence="2">Uncharacterized protein</fullName>
    </submittedName>
</protein>
<evidence type="ECO:0000256" key="1">
    <source>
        <dbReference type="SAM" id="MobiDB-lite"/>
    </source>
</evidence>
<feature type="region of interest" description="Disordered" evidence="1">
    <location>
        <begin position="276"/>
        <end position="307"/>
    </location>
</feature>
<evidence type="ECO:0000313" key="3">
    <source>
        <dbReference type="Proteomes" id="UP000011523"/>
    </source>
</evidence>
<comment type="caution">
    <text evidence="2">The sequence shown here is derived from an EMBL/GenBank/DDBJ whole genome shotgun (WGS) entry which is preliminary data.</text>
</comment>
<dbReference type="InterPro" id="IPR010995">
    <property type="entry name" value="DNA_repair_Rad51/TF_NusA_a-hlx"/>
</dbReference>
<accession>M0DKQ8</accession>